<dbReference type="PANTHER" id="PTHR46008:SF2">
    <property type="entry name" value="LEAF RUST 10 DISEASE-RESISTANCE LOCUS RECEPTOR-LIKE PROTEIN KINASE-LIKE 1.4"/>
    <property type="match status" value="1"/>
</dbReference>
<dbReference type="Pfam" id="PF07714">
    <property type="entry name" value="PK_Tyr_Ser-Thr"/>
    <property type="match status" value="1"/>
</dbReference>
<reference evidence="4 5" key="1">
    <citation type="journal article" date="2014" name="Am. J. Bot.">
        <title>Genome assembly and annotation for red clover (Trifolium pratense; Fabaceae).</title>
        <authorList>
            <person name="Istvanek J."/>
            <person name="Jaros M."/>
            <person name="Krenek A."/>
            <person name="Repkova J."/>
        </authorList>
    </citation>
    <scope>NUCLEOTIDE SEQUENCE [LARGE SCALE GENOMIC DNA]</scope>
    <source>
        <strain evidence="5">cv. Tatra</strain>
        <tissue evidence="4">Young leaves</tissue>
    </source>
</reference>
<dbReference type="AlphaFoldDB" id="A0A2K3MQU7"/>
<dbReference type="GO" id="GO:0005524">
    <property type="term" value="F:ATP binding"/>
    <property type="evidence" value="ECO:0007669"/>
    <property type="project" value="UniProtKB-KW"/>
</dbReference>
<keyword evidence="1" id="KW-0547">Nucleotide-binding</keyword>
<gene>
    <name evidence="4" type="ORF">L195_g016352</name>
</gene>
<reference evidence="4 5" key="2">
    <citation type="journal article" date="2017" name="Front. Plant Sci.">
        <title>Gene Classification and Mining of Molecular Markers Useful in Red Clover (Trifolium pratense) Breeding.</title>
        <authorList>
            <person name="Istvanek J."/>
            <person name="Dluhosova J."/>
            <person name="Dluhos P."/>
            <person name="Patkova L."/>
            <person name="Nedelnik J."/>
            <person name="Repkova J."/>
        </authorList>
    </citation>
    <scope>NUCLEOTIDE SEQUENCE [LARGE SCALE GENOMIC DNA]</scope>
    <source>
        <strain evidence="5">cv. Tatra</strain>
        <tissue evidence="4">Young leaves</tissue>
    </source>
</reference>
<evidence type="ECO:0000256" key="2">
    <source>
        <dbReference type="ARBA" id="ARBA00022840"/>
    </source>
</evidence>
<dbReference type="SUPFAM" id="SSF56112">
    <property type="entry name" value="Protein kinase-like (PK-like)"/>
    <property type="match status" value="1"/>
</dbReference>
<proteinExistence type="predicted"/>
<evidence type="ECO:0000313" key="5">
    <source>
        <dbReference type="Proteomes" id="UP000236291"/>
    </source>
</evidence>
<dbReference type="PROSITE" id="PS50011">
    <property type="entry name" value="PROTEIN_KINASE_DOM"/>
    <property type="match status" value="1"/>
</dbReference>
<name>A0A2K3MQU7_TRIPR</name>
<feature type="domain" description="Protein kinase" evidence="3">
    <location>
        <begin position="1"/>
        <end position="141"/>
    </location>
</feature>
<dbReference type="InterPro" id="IPR000719">
    <property type="entry name" value="Prot_kinase_dom"/>
</dbReference>
<dbReference type="Proteomes" id="UP000236291">
    <property type="component" value="Unassembled WGS sequence"/>
</dbReference>
<organism evidence="4 5">
    <name type="scientific">Trifolium pratense</name>
    <name type="common">Red clover</name>
    <dbReference type="NCBI Taxonomy" id="57577"/>
    <lineage>
        <taxon>Eukaryota</taxon>
        <taxon>Viridiplantae</taxon>
        <taxon>Streptophyta</taxon>
        <taxon>Embryophyta</taxon>
        <taxon>Tracheophyta</taxon>
        <taxon>Spermatophyta</taxon>
        <taxon>Magnoliopsida</taxon>
        <taxon>eudicotyledons</taxon>
        <taxon>Gunneridae</taxon>
        <taxon>Pentapetalae</taxon>
        <taxon>rosids</taxon>
        <taxon>fabids</taxon>
        <taxon>Fabales</taxon>
        <taxon>Fabaceae</taxon>
        <taxon>Papilionoideae</taxon>
        <taxon>50 kb inversion clade</taxon>
        <taxon>NPAAA clade</taxon>
        <taxon>Hologalegina</taxon>
        <taxon>IRL clade</taxon>
        <taxon>Trifolieae</taxon>
        <taxon>Trifolium</taxon>
    </lineage>
</organism>
<dbReference type="GO" id="GO:0004672">
    <property type="term" value="F:protein kinase activity"/>
    <property type="evidence" value="ECO:0007669"/>
    <property type="project" value="InterPro"/>
</dbReference>
<evidence type="ECO:0000313" key="4">
    <source>
        <dbReference type="EMBL" id="PNX93201.1"/>
    </source>
</evidence>
<protein>
    <submittedName>
        <fullName evidence="4">Putative serine threonine-protein kinase</fullName>
    </submittedName>
</protein>
<dbReference type="PANTHER" id="PTHR46008">
    <property type="entry name" value="LEAF RUST 10 DISEASE-RESISTANCE LOCUS RECEPTOR-LIKE PROTEIN KINASE-LIKE 1.4"/>
    <property type="match status" value="1"/>
</dbReference>
<keyword evidence="4" id="KW-0808">Transferase</keyword>
<keyword evidence="4" id="KW-0418">Kinase</keyword>
<dbReference type="InterPro" id="IPR011009">
    <property type="entry name" value="Kinase-like_dom_sf"/>
</dbReference>
<evidence type="ECO:0000256" key="1">
    <source>
        <dbReference type="ARBA" id="ARBA00022741"/>
    </source>
</evidence>
<dbReference type="STRING" id="57577.A0A2K3MQU7"/>
<dbReference type="Gene3D" id="1.10.510.10">
    <property type="entry name" value="Transferase(Phosphotransferase) domain 1"/>
    <property type="match status" value="1"/>
</dbReference>
<sequence length="141" mass="15510">MDSENVETASAFTYLHGSDIIHGAVKTGNILLDNSFCVKVADFGLSRLYPNDVTHVSTAPRGTSGYVGPEYQLCYQLTSKSDEYSFGVVLIELISSLPADEGIEFHHGEGVAQSYAHSSLPNTWATPHRHQQTFYRGQQLD</sequence>
<dbReference type="InterPro" id="IPR001245">
    <property type="entry name" value="Ser-Thr/Tyr_kinase_cat_dom"/>
</dbReference>
<dbReference type="EMBL" id="ASHM01011283">
    <property type="protein sequence ID" value="PNX93201.1"/>
    <property type="molecule type" value="Genomic_DNA"/>
</dbReference>
<accession>A0A2K3MQU7</accession>
<keyword evidence="2" id="KW-0067">ATP-binding</keyword>
<comment type="caution">
    <text evidence="4">The sequence shown here is derived from an EMBL/GenBank/DDBJ whole genome shotgun (WGS) entry which is preliminary data.</text>
</comment>
<evidence type="ECO:0000259" key="3">
    <source>
        <dbReference type="PROSITE" id="PS50011"/>
    </source>
</evidence>